<keyword evidence="8 9" id="KW-0378">Hydrolase</keyword>
<dbReference type="GO" id="GO:0008254">
    <property type="term" value="F:3'-nucleotidase activity"/>
    <property type="evidence" value="ECO:0007669"/>
    <property type="project" value="TreeGrafter"/>
</dbReference>
<gene>
    <name evidence="9" type="primary">surE</name>
    <name evidence="11" type="ORF">LYNGBM3L_37850</name>
</gene>
<dbReference type="Gene3D" id="3.40.1210.10">
    <property type="entry name" value="Survival protein SurE-like phosphatase/nucleotidase"/>
    <property type="match status" value="1"/>
</dbReference>
<evidence type="ECO:0000256" key="9">
    <source>
        <dbReference type="HAMAP-Rule" id="MF_00060"/>
    </source>
</evidence>
<sequence length="299" mass="32719">MSGVDGLRIYQFQIRIEQRLLSLAVASYPMKLLISNDDGIFALGVRTLANTLAEAGHNVTVVCPDRERSATGHGLTLHEPIRAEVIDNIFHPKVTAWSCSGTPSDCVKLALWALMDSAPDLVLSGINHGSNLGTDVLYSGTVSAAMEGLIGGIPSIAFSLATYTSKEFQVAASFAKTLLNQLSEQPLPKTTLLNVNVPPVKVSDIAGIAITRQGVRRYIENFEKRVDPRGKIYYWLAGEVIEDIEQPDHIHLPQDIPTDVQAIRDNYISITPLQYNLTDTARVYHLQQLKLGQDEGCSP</sequence>
<keyword evidence="5 9" id="KW-0963">Cytoplasm</keyword>
<dbReference type="eggNOG" id="COG0496">
    <property type="taxonomic scope" value="Bacteria"/>
</dbReference>
<dbReference type="EMBL" id="GL890852">
    <property type="protein sequence ID" value="EGJ33283.1"/>
    <property type="molecule type" value="Genomic_DNA"/>
</dbReference>
<evidence type="ECO:0000313" key="12">
    <source>
        <dbReference type="Proteomes" id="UP000003959"/>
    </source>
</evidence>
<dbReference type="NCBIfam" id="NF001490">
    <property type="entry name" value="PRK00346.1-4"/>
    <property type="match status" value="1"/>
</dbReference>
<comment type="cofactor">
    <cofactor evidence="9">
        <name>a divalent metal cation</name>
        <dbReference type="ChEBI" id="CHEBI:60240"/>
    </cofactor>
    <text evidence="9">Binds 1 divalent metal cation per subunit.</text>
</comment>
<evidence type="ECO:0000256" key="8">
    <source>
        <dbReference type="ARBA" id="ARBA00022801"/>
    </source>
</evidence>
<name>F4XQ54_9CYAN</name>
<dbReference type="GO" id="GO:0008253">
    <property type="term" value="F:5'-nucleotidase activity"/>
    <property type="evidence" value="ECO:0007669"/>
    <property type="project" value="UniProtKB-UniRule"/>
</dbReference>
<dbReference type="NCBIfam" id="NF001492">
    <property type="entry name" value="PRK00346.2-2"/>
    <property type="match status" value="1"/>
</dbReference>
<dbReference type="PANTHER" id="PTHR30457:SF12">
    <property type="entry name" value="5'_3'-NUCLEOTIDASE SURE"/>
    <property type="match status" value="1"/>
</dbReference>
<accession>F4XQ54</accession>
<dbReference type="InterPro" id="IPR030048">
    <property type="entry name" value="SurE"/>
</dbReference>
<evidence type="ECO:0000256" key="7">
    <source>
        <dbReference type="ARBA" id="ARBA00022741"/>
    </source>
</evidence>
<dbReference type="GO" id="GO:0046872">
    <property type="term" value="F:metal ion binding"/>
    <property type="evidence" value="ECO:0007669"/>
    <property type="project" value="UniProtKB-UniRule"/>
</dbReference>
<evidence type="ECO:0000256" key="6">
    <source>
        <dbReference type="ARBA" id="ARBA00022723"/>
    </source>
</evidence>
<evidence type="ECO:0000256" key="4">
    <source>
        <dbReference type="ARBA" id="ARBA00011062"/>
    </source>
</evidence>
<feature type="binding site" evidence="9">
    <location>
        <position position="37"/>
    </location>
    <ligand>
        <name>a divalent metal cation</name>
        <dbReference type="ChEBI" id="CHEBI:60240"/>
    </ligand>
</feature>
<dbReference type="GO" id="GO:0000166">
    <property type="term" value="F:nucleotide binding"/>
    <property type="evidence" value="ECO:0007669"/>
    <property type="project" value="UniProtKB-KW"/>
</dbReference>
<feature type="domain" description="Survival protein SurE-like phosphatase/nucleotidase" evidence="10">
    <location>
        <begin position="33"/>
        <end position="218"/>
    </location>
</feature>
<evidence type="ECO:0000313" key="11">
    <source>
        <dbReference type="EMBL" id="EGJ33283.1"/>
    </source>
</evidence>
<dbReference type="GO" id="GO:0004309">
    <property type="term" value="F:exopolyphosphatase activity"/>
    <property type="evidence" value="ECO:0007669"/>
    <property type="project" value="TreeGrafter"/>
</dbReference>
<evidence type="ECO:0000256" key="5">
    <source>
        <dbReference type="ARBA" id="ARBA00022490"/>
    </source>
</evidence>
<comment type="cofactor">
    <cofactor evidence="2">
        <name>Mg(2+)</name>
        <dbReference type="ChEBI" id="CHEBI:18420"/>
    </cofactor>
</comment>
<dbReference type="InterPro" id="IPR036523">
    <property type="entry name" value="SurE-like_sf"/>
</dbReference>
<evidence type="ECO:0000256" key="2">
    <source>
        <dbReference type="ARBA" id="ARBA00001946"/>
    </source>
</evidence>
<evidence type="ECO:0000256" key="1">
    <source>
        <dbReference type="ARBA" id="ARBA00000815"/>
    </source>
</evidence>
<comment type="catalytic activity">
    <reaction evidence="1 9">
        <text>a ribonucleoside 5'-phosphate + H2O = a ribonucleoside + phosphate</text>
        <dbReference type="Rhea" id="RHEA:12484"/>
        <dbReference type="ChEBI" id="CHEBI:15377"/>
        <dbReference type="ChEBI" id="CHEBI:18254"/>
        <dbReference type="ChEBI" id="CHEBI:43474"/>
        <dbReference type="ChEBI" id="CHEBI:58043"/>
        <dbReference type="EC" id="3.1.3.5"/>
    </reaction>
</comment>
<comment type="similarity">
    <text evidence="4 9">Belongs to the SurE nucleotidase family.</text>
</comment>
<feature type="binding site" evidence="9">
    <location>
        <position position="69"/>
    </location>
    <ligand>
        <name>a divalent metal cation</name>
        <dbReference type="ChEBI" id="CHEBI:60240"/>
    </ligand>
</feature>
<dbReference type="EC" id="3.1.3.5" evidence="9"/>
<dbReference type="FunFam" id="3.40.1210.10:FF:000001">
    <property type="entry name" value="5'/3'-nucleotidase SurE"/>
    <property type="match status" value="1"/>
</dbReference>
<evidence type="ECO:0000256" key="3">
    <source>
        <dbReference type="ARBA" id="ARBA00004496"/>
    </source>
</evidence>
<dbReference type="HAMAP" id="MF_00060">
    <property type="entry name" value="SurE"/>
    <property type="match status" value="1"/>
</dbReference>
<comment type="subcellular location">
    <subcellularLocation>
        <location evidence="3 9">Cytoplasm</location>
    </subcellularLocation>
</comment>
<dbReference type="GO" id="GO:0005737">
    <property type="term" value="C:cytoplasm"/>
    <property type="evidence" value="ECO:0007669"/>
    <property type="project" value="UniProtKB-SubCell"/>
</dbReference>
<keyword evidence="6 9" id="KW-0479">Metal-binding</keyword>
<organism evidence="11 12">
    <name type="scientific">Moorena producens 3L</name>
    <dbReference type="NCBI Taxonomy" id="489825"/>
    <lineage>
        <taxon>Bacteria</taxon>
        <taxon>Bacillati</taxon>
        <taxon>Cyanobacteriota</taxon>
        <taxon>Cyanophyceae</taxon>
        <taxon>Coleofasciculales</taxon>
        <taxon>Coleofasciculaceae</taxon>
        <taxon>Moorena</taxon>
    </lineage>
</organism>
<dbReference type="Pfam" id="PF01975">
    <property type="entry name" value="SurE"/>
    <property type="match status" value="1"/>
</dbReference>
<keyword evidence="7 9" id="KW-0547">Nucleotide-binding</keyword>
<dbReference type="SUPFAM" id="SSF64167">
    <property type="entry name" value="SurE-like"/>
    <property type="match status" value="1"/>
</dbReference>
<evidence type="ECO:0000259" key="10">
    <source>
        <dbReference type="Pfam" id="PF01975"/>
    </source>
</evidence>
<reference evidence="12" key="1">
    <citation type="journal article" date="2011" name="Proc. Natl. Acad. Sci. U.S.A.">
        <title>Genomic insights into the physiology and ecology of the marine filamentous cyanobacterium Lyngbya majuscula.</title>
        <authorList>
            <person name="Jones A.C."/>
            <person name="Monroe E.A."/>
            <person name="Podell S."/>
            <person name="Hess W.R."/>
            <person name="Klages S."/>
            <person name="Esquenazi E."/>
            <person name="Niessen S."/>
            <person name="Hoover H."/>
            <person name="Rothmann M."/>
            <person name="Lasken R.S."/>
            <person name="Yates J.R.III."/>
            <person name="Reinhardt R."/>
            <person name="Kube M."/>
            <person name="Burkart M.D."/>
            <person name="Allen E.E."/>
            <person name="Dorrestein P.C."/>
            <person name="Gerwick W.H."/>
            <person name="Gerwick L."/>
        </authorList>
    </citation>
    <scope>NUCLEOTIDE SEQUENCE [LARGE SCALE GENOMIC DNA]</scope>
    <source>
        <strain evidence="12">3L</strain>
    </source>
</reference>
<dbReference type="HOGENOM" id="CLU_045192_1_3_3"/>
<proteinExistence type="inferred from homology"/>
<dbReference type="PANTHER" id="PTHR30457">
    <property type="entry name" value="5'-NUCLEOTIDASE SURE"/>
    <property type="match status" value="1"/>
</dbReference>
<dbReference type="AlphaFoldDB" id="F4XQ54"/>
<feature type="binding site" evidence="9">
    <location>
        <position position="38"/>
    </location>
    <ligand>
        <name>a divalent metal cation</name>
        <dbReference type="ChEBI" id="CHEBI:60240"/>
    </ligand>
</feature>
<protein>
    <recommendedName>
        <fullName evidence="9">5'-nucleotidase SurE</fullName>
        <ecNumber evidence="9">3.1.3.5</ecNumber>
    </recommendedName>
    <alternativeName>
        <fullName evidence="9">Nucleoside 5'-monophosphate phosphohydrolase</fullName>
    </alternativeName>
</protein>
<dbReference type="NCBIfam" id="TIGR00087">
    <property type="entry name" value="surE"/>
    <property type="match status" value="1"/>
</dbReference>
<dbReference type="InterPro" id="IPR002828">
    <property type="entry name" value="SurE-like_Pase/nucleotidase"/>
</dbReference>
<dbReference type="Proteomes" id="UP000003959">
    <property type="component" value="Unassembled WGS sequence"/>
</dbReference>
<comment type="function">
    <text evidence="9">Nucleotidase that shows phosphatase activity on nucleoside 5'-monophosphates.</text>
</comment>
<feature type="binding site" evidence="9">
    <location>
        <position position="127"/>
    </location>
    <ligand>
        <name>a divalent metal cation</name>
        <dbReference type="ChEBI" id="CHEBI:60240"/>
    </ligand>
</feature>
<keyword evidence="12" id="KW-1185">Reference proteome</keyword>